<keyword evidence="2" id="KW-1185">Reference proteome</keyword>
<gene>
    <name evidence="1" type="ORF">NLI96_g9942</name>
</gene>
<accession>A0AAD5YAJ2</accession>
<dbReference type="Proteomes" id="UP001212997">
    <property type="component" value="Unassembled WGS sequence"/>
</dbReference>
<dbReference type="EMBL" id="JANAWD010000532">
    <property type="protein sequence ID" value="KAJ3478182.1"/>
    <property type="molecule type" value="Genomic_DNA"/>
</dbReference>
<proteinExistence type="predicted"/>
<sequence>MKYNSIVVQGHKQIEGFLNFLLTYNNEDIPNVRHLLISQVKSKPPPPSTFTFEGLDEKAAYDATHSFEFMESGPAMDMIAKAFPLVVRRIMKETYSCGSFNYDLPQRIISILAPHLVTLTCKSYRPLSYPCGIRLHLEDLHFPLLVELTLDATFGCDWYPRLNKTKVNKLTPFPSLQYFHIAFATAHNARLIPYVLAPALTHFRITGSVGELLKEWSPSEHLYPSGVNPTPKLRNIGILSSRLIKEGWNSDGILNNTDVIPDDLREIVRLVEPAPGRRREFASHVEYYGHDNDMVVYSSRDADQDWLRGVEGIGPYWNEDSKHSGPKVI</sequence>
<comment type="caution">
    <text evidence="1">The sequence shown here is derived from an EMBL/GenBank/DDBJ whole genome shotgun (WGS) entry which is preliminary data.</text>
</comment>
<evidence type="ECO:0000313" key="2">
    <source>
        <dbReference type="Proteomes" id="UP001212997"/>
    </source>
</evidence>
<reference evidence="1" key="1">
    <citation type="submission" date="2022-07" db="EMBL/GenBank/DDBJ databases">
        <title>Genome Sequence of Physisporinus lineatus.</title>
        <authorList>
            <person name="Buettner E."/>
        </authorList>
    </citation>
    <scope>NUCLEOTIDE SEQUENCE</scope>
    <source>
        <strain evidence="1">VT162</strain>
    </source>
</reference>
<name>A0AAD5YAJ2_9APHY</name>
<organism evidence="1 2">
    <name type="scientific">Meripilus lineatus</name>
    <dbReference type="NCBI Taxonomy" id="2056292"/>
    <lineage>
        <taxon>Eukaryota</taxon>
        <taxon>Fungi</taxon>
        <taxon>Dikarya</taxon>
        <taxon>Basidiomycota</taxon>
        <taxon>Agaricomycotina</taxon>
        <taxon>Agaricomycetes</taxon>
        <taxon>Polyporales</taxon>
        <taxon>Meripilaceae</taxon>
        <taxon>Meripilus</taxon>
    </lineage>
</organism>
<evidence type="ECO:0000313" key="1">
    <source>
        <dbReference type="EMBL" id="KAJ3478182.1"/>
    </source>
</evidence>
<protein>
    <submittedName>
        <fullName evidence="1">Uncharacterized protein</fullName>
    </submittedName>
</protein>
<dbReference type="AlphaFoldDB" id="A0AAD5YAJ2"/>